<organism evidence="1 2">
    <name type="scientific">Streptomyces antimicrobicus</name>
    <dbReference type="NCBI Taxonomy" id="2883108"/>
    <lineage>
        <taxon>Bacteria</taxon>
        <taxon>Bacillati</taxon>
        <taxon>Actinomycetota</taxon>
        <taxon>Actinomycetes</taxon>
        <taxon>Kitasatosporales</taxon>
        <taxon>Streptomycetaceae</taxon>
        <taxon>Streptomyces</taxon>
    </lineage>
</organism>
<evidence type="ECO:0000313" key="2">
    <source>
        <dbReference type="Proteomes" id="UP001199054"/>
    </source>
</evidence>
<dbReference type="EMBL" id="JAJAUY010000018">
    <property type="protein sequence ID" value="MCB5179188.1"/>
    <property type="molecule type" value="Genomic_DNA"/>
</dbReference>
<accession>A0ABS8B3J2</accession>
<reference evidence="1 2" key="1">
    <citation type="submission" date="2021-10" db="EMBL/GenBank/DDBJ databases">
        <title>Streptomyces sp. strain SMC 277, a novel streptomycete isolated from soil.</title>
        <authorList>
            <person name="Chanama M."/>
        </authorList>
    </citation>
    <scope>NUCLEOTIDE SEQUENCE [LARGE SCALE GENOMIC DNA]</scope>
    <source>
        <strain evidence="1 2">SMC 277</strain>
    </source>
</reference>
<dbReference type="InterPro" id="IPR011051">
    <property type="entry name" value="RmlC_Cupin_sf"/>
</dbReference>
<keyword evidence="2" id="KW-1185">Reference proteome</keyword>
<protein>
    <recommendedName>
        <fullName evidence="3">Cysteine dioxygenase</fullName>
    </recommendedName>
</protein>
<dbReference type="InterPro" id="IPR014710">
    <property type="entry name" value="RmlC-like_jellyroll"/>
</dbReference>
<gene>
    <name evidence="1" type="ORF">LG632_07275</name>
</gene>
<sequence length="160" mass="17531">MEKQLTALRSYDFLLEPEDLLEVAYEVGRDYTRWRTRLADPDGEGSWIQLFRSGGLGVWAIGWHRMPPGTGYLDHEQVRGAVYVARGALTHERARLGTAPHVTEVGAGKGFCFDETFYHRMHAVRDAGPTVTVHVFATAFPPPAGAGAGLACPALRLGLP</sequence>
<name>A0ABS8B3J2_9ACTN</name>
<dbReference type="Gene3D" id="2.60.120.10">
    <property type="entry name" value="Jelly Rolls"/>
    <property type="match status" value="1"/>
</dbReference>
<dbReference type="RefSeq" id="WP_226726005.1">
    <property type="nucleotide sequence ID" value="NZ_JAJAUY010000018.1"/>
</dbReference>
<dbReference type="Proteomes" id="UP001199054">
    <property type="component" value="Unassembled WGS sequence"/>
</dbReference>
<dbReference type="SUPFAM" id="SSF51182">
    <property type="entry name" value="RmlC-like cupins"/>
    <property type="match status" value="1"/>
</dbReference>
<comment type="caution">
    <text evidence="1">The sequence shown here is derived from an EMBL/GenBank/DDBJ whole genome shotgun (WGS) entry which is preliminary data.</text>
</comment>
<evidence type="ECO:0008006" key="3">
    <source>
        <dbReference type="Google" id="ProtNLM"/>
    </source>
</evidence>
<evidence type="ECO:0000313" key="1">
    <source>
        <dbReference type="EMBL" id="MCB5179188.1"/>
    </source>
</evidence>
<proteinExistence type="predicted"/>